<dbReference type="InterPro" id="IPR020568">
    <property type="entry name" value="Ribosomal_Su5_D2-typ_SF"/>
</dbReference>
<keyword evidence="9 13" id="KW-0418">Kinase</keyword>
<evidence type="ECO:0000256" key="8">
    <source>
        <dbReference type="ARBA" id="ARBA00022741"/>
    </source>
</evidence>
<keyword evidence="6 13" id="KW-0808">Transferase</keyword>
<keyword evidence="8 13" id="KW-0547">Nucleotide-binding</keyword>
<dbReference type="EC" id="2.7.1.39" evidence="3 13"/>
<dbReference type="InterPro" id="IPR006204">
    <property type="entry name" value="GHMP_kinase_N_dom"/>
</dbReference>
<dbReference type="Pfam" id="PF08544">
    <property type="entry name" value="GHMP_kinases_C"/>
    <property type="match status" value="1"/>
</dbReference>
<dbReference type="InterPro" id="IPR000870">
    <property type="entry name" value="Homoserine_kinase"/>
</dbReference>
<evidence type="ECO:0000313" key="16">
    <source>
        <dbReference type="EMBL" id="MSS43142.1"/>
    </source>
</evidence>
<dbReference type="RefSeq" id="WP_154483816.1">
    <property type="nucleotide sequence ID" value="NZ_JAHLOA010000001.1"/>
</dbReference>
<feature type="domain" description="GHMP kinase C-terminal" evidence="15">
    <location>
        <begin position="197"/>
        <end position="258"/>
    </location>
</feature>
<dbReference type="InterPro" id="IPR036554">
    <property type="entry name" value="GHMP_kinase_C_sf"/>
</dbReference>
<evidence type="ECO:0000256" key="3">
    <source>
        <dbReference type="ARBA" id="ARBA00012078"/>
    </source>
</evidence>
<comment type="function">
    <text evidence="12 13">Catalyzes the ATP-dependent phosphorylation of L-homoserine to L-homoserine phosphate.</text>
</comment>
<dbReference type="NCBIfam" id="NF002288">
    <property type="entry name" value="PRK01212.1-4"/>
    <property type="match status" value="1"/>
</dbReference>
<dbReference type="SUPFAM" id="SSF54211">
    <property type="entry name" value="Ribosomal protein S5 domain 2-like"/>
    <property type="match status" value="1"/>
</dbReference>
<reference evidence="16 17" key="1">
    <citation type="submission" date="2019-08" db="EMBL/GenBank/DDBJ databases">
        <title>In-depth cultivation of the pig gut microbiome towards novel bacterial diversity and tailored functional studies.</title>
        <authorList>
            <person name="Wylensek D."/>
            <person name="Hitch T.C.A."/>
            <person name="Clavel T."/>
        </authorList>
    </citation>
    <scope>NUCLEOTIDE SEQUENCE [LARGE SCALE GENOMIC DNA]</scope>
    <source>
        <strain evidence="16 17">Med78-601-WT-4W-RMD-3</strain>
    </source>
</reference>
<evidence type="ECO:0000256" key="4">
    <source>
        <dbReference type="ARBA" id="ARBA00017858"/>
    </source>
</evidence>
<dbReference type="PIRSF" id="PIRSF000676">
    <property type="entry name" value="Homoser_kin"/>
    <property type="match status" value="1"/>
</dbReference>
<evidence type="ECO:0000256" key="9">
    <source>
        <dbReference type="ARBA" id="ARBA00022777"/>
    </source>
</evidence>
<evidence type="ECO:0000256" key="2">
    <source>
        <dbReference type="ARBA" id="ARBA00007370"/>
    </source>
</evidence>
<evidence type="ECO:0000256" key="5">
    <source>
        <dbReference type="ARBA" id="ARBA00022605"/>
    </source>
</evidence>
<comment type="pathway">
    <text evidence="1 13">Amino-acid biosynthesis; L-threonine biosynthesis; L-threonine from L-aspartate: step 4/5.</text>
</comment>
<dbReference type="HAMAP" id="MF_00384">
    <property type="entry name" value="Homoser_kinase"/>
    <property type="match status" value="1"/>
</dbReference>
<dbReference type="NCBIfam" id="TIGR00191">
    <property type="entry name" value="thrB"/>
    <property type="match status" value="1"/>
</dbReference>
<feature type="domain" description="GHMP kinase N-terminal" evidence="14">
    <location>
        <begin position="53"/>
        <end position="135"/>
    </location>
</feature>
<comment type="caution">
    <text evidence="16">The sequence shown here is derived from an EMBL/GenBank/DDBJ whole genome shotgun (WGS) entry which is preliminary data.</text>
</comment>
<keyword evidence="10 13" id="KW-0067">ATP-binding</keyword>
<dbReference type="PROSITE" id="PS00627">
    <property type="entry name" value="GHMP_KINASES_ATP"/>
    <property type="match status" value="1"/>
</dbReference>
<name>A0A844FGQ9_9FIRM</name>
<dbReference type="InterPro" id="IPR014721">
    <property type="entry name" value="Ribsml_uS5_D2-typ_fold_subgr"/>
</dbReference>
<keyword evidence="5 13" id="KW-0028">Amino-acid biosynthesis</keyword>
<evidence type="ECO:0000313" key="17">
    <source>
        <dbReference type="Proteomes" id="UP000462760"/>
    </source>
</evidence>
<dbReference type="Pfam" id="PF00288">
    <property type="entry name" value="GHMP_kinases_N"/>
    <property type="match status" value="1"/>
</dbReference>
<dbReference type="Gene3D" id="3.30.70.890">
    <property type="entry name" value="GHMP kinase, C-terminal domain"/>
    <property type="match status" value="1"/>
</dbReference>
<dbReference type="EMBL" id="VULR01000005">
    <property type="protein sequence ID" value="MSS43142.1"/>
    <property type="molecule type" value="Genomic_DNA"/>
</dbReference>
<evidence type="ECO:0000256" key="6">
    <source>
        <dbReference type="ARBA" id="ARBA00022679"/>
    </source>
</evidence>
<protein>
    <recommendedName>
        <fullName evidence="4 13">Homoserine kinase</fullName>
        <shortName evidence="13">HK</shortName>
        <shortName evidence="13">HSK</shortName>
        <ecNumber evidence="3 13">2.7.1.39</ecNumber>
    </recommendedName>
</protein>
<comment type="similarity">
    <text evidence="2 13">Belongs to the GHMP kinase family. Homoserine kinase subfamily.</text>
</comment>
<dbReference type="SUPFAM" id="SSF55060">
    <property type="entry name" value="GHMP Kinase, C-terminal domain"/>
    <property type="match status" value="1"/>
</dbReference>
<evidence type="ECO:0000256" key="12">
    <source>
        <dbReference type="ARBA" id="ARBA00049954"/>
    </source>
</evidence>
<dbReference type="GO" id="GO:0009088">
    <property type="term" value="P:threonine biosynthetic process"/>
    <property type="evidence" value="ECO:0007669"/>
    <property type="project" value="UniProtKB-UniRule"/>
</dbReference>
<evidence type="ECO:0000259" key="14">
    <source>
        <dbReference type="Pfam" id="PF00288"/>
    </source>
</evidence>
<dbReference type="AlphaFoldDB" id="A0A844FGQ9"/>
<dbReference type="GO" id="GO:0005737">
    <property type="term" value="C:cytoplasm"/>
    <property type="evidence" value="ECO:0007669"/>
    <property type="project" value="UniProtKB-SubCell"/>
</dbReference>
<organism evidence="16 17">
    <name type="scientific">Anaerosalibacter bizertensis</name>
    <dbReference type="NCBI Taxonomy" id="932217"/>
    <lineage>
        <taxon>Bacteria</taxon>
        <taxon>Bacillati</taxon>
        <taxon>Bacillota</taxon>
        <taxon>Tissierellia</taxon>
        <taxon>Tissierellales</taxon>
        <taxon>Sporanaerobacteraceae</taxon>
        <taxon>Anaerosalibacter</taxon>
    </lineage>
</organism>
<comment type="subcellular location">
    <subcellularLocation>
        <location evidence="13">Cytoplasm</location>
    </subcellularLocation>
</comment>
<dbReference type="GO" id="GO:0005524">
    <property type="term" value="F:ATP binding"/>
    <property type="evidence" value="ECO:0007669"/>
    <property type="project" value="UniProtKB-UniRule"/>
</dbReference>
<gene>
    <name evidence="13" type="primary">thrB</name>
    <name evidence="16" type="ORF">FYJ27_05265</name>
</gene>
<proteinExistence type="inferred from homology"/>
<evidence type="ECO:0000256" key="7">
    <source>
        <dbReference type="ARBA" id="ARBA00022697"/>
    </source>
</evidence>
<dbReference type="GO" id="GO:0004413">
    <property type="term" value="F:homoserine kinase activity"/>
    <property type="evidence" value="ECO:0007669"/>
    <property type="project" value="UniProtKB-UniRule"/>
</dbReference>
<dbReference type="PANTHER" id="PTHR20861:SF1">
    <property type="entry name" value="HOMOSERINE KINASE"/>
    <property type="match status" value="1"/>
</dbReference>
<keyword evidence="7 13" id="KW-0791">Threonine biosynthesis</keyword>
<dbReference type="InterPro" id="IPR013750">
    <property type="entry name" value="GHMP_kinase_C_dom"/>
</dbReference>
<evidence type="ECO:0000256" key="10">
    <source>
        <dbReference type="ARBA" id="ARBA00022840"/>
    </source>
</evidence>
<dbReference type="PRINTS" id="PR00958">
    <property type="entry name" value="HOMSERKINASE"/>
</dbReference>
<evidence type="ECO:0000256" key="1">
    <source>
        <dbReference type="ARBA" id="ARBA00005015"/>
    </source>
</evidence>
<keyword evidence="13" id="KW-0963">Cytoplasm</keyword>
<dbReference type="PANTHER" id="PTHR20861">
    <property type="entry name" value="HOMOSERINE/4-DIPHOSPHOCYTIDYL-2-C-METHYL-D-ERYTHRITOL KINASE"/>
    <property type="match status" value="1"/>
</dbReference>
<evidence type="ECO:0000256" key="13">
    <source>
        <dbReference type="HAMAP-Rule" id="MF_00384"/>
    </source>
</evidence>
<dbReference type="Gene3D" id="3.30.230.10">
    <property type="match status" value="1"/>
</dbReference>
<sequence length="298" mass="32395">MIKVKVPATSANIGPGFDTLGIALQLYNTFFFEEIDEGLEINGCDNNYANENNLVYTSMLETFKKIGYEAKGIKITLNTNIPIARGLGSSAACILGGVIGANEIAKASLSKGEILEIATEIEGHPDNIAPALFGGLVVSVTEDENIYYNKINIANGIKFVVLIPDFTLSTSEAREVLPSTVNYKDAIYNVGRVSLLLSALSNGRFDLLKASLMDRLHQPYRKKLIPKGDEIINKSYELGALGTYISGAGPTIMAIIKDNNMNFTVSIKNYLNFINCNWTVKELDLNLSGVGIEKGIKE</sequence>
<feature type="binding site" evidence="13">
    <location>
        <begin position="82"/>
        <end position="92"/>
    </location>
    <ligand>
        <name>ATP</name>
        <dbReference type="ChEBI" id="CHEBI:30616"/>
    </ligand>
</feature>
<dbReference type="UniPathway" id="UPA00050">
    <property type="reaction ID" value="UER00064"/>
</dbReference>
<comment type="catalytic activity">
    <reaction evidence="11 13">
        <text>L-homoserine + ATP = O-phospho-L-homoserine + ADP + H(+)</text>
        <dbReference type="Rhea" id="RHEA:13985"/>
        <dbReference type="ChEBI" id="CHEBI:15378"/>
        <dbReference type="ChEBI" id="CHEBI:30616"/>
        <dbReference type="ChEBI" id="CHEBI:57476"/>
        <dbReference type="ChEBI" id="CHEBI:57590"/>
        <dbReference type="ChEBI" id="CHEBI:456216"/>
        <dbReference type="EC" id="2.7.1.39"/>
    </reaction>
</comment>
<evidence type="ECO:0000259" key="15">
    <source>
        <dbReference type="Pfam" id="PF08544"/>
    </source>
</evidence>
<dbReference type="InterPro" id="IPR006203">
    <property type="entry name" value="GHMP_knse_ATP-bd_CS"/>
</dbReference>
<accession>A0A844FGQ9</accession>
<evidence type="ECO:0000256" key="11">
    <source>
        <dbReference type="ARBA" id="ARBA00049375"/>
    </source>
</evidence>
<dbReference type="OrthoDB" id="9769912at2"/>
<dbReference type="Proteomes" id="UP000462760">
    <property type="component" value="Unassembled WGS sequence"/>
</dbReference>